<proteinExistence type="predicted"/>
<accession>A0A978VAM1</accession>
<sequence>MNLVSSEIKTTALVFRSPYVLDEGKVPIKKIRFSKAVKHYGVSHSLDAFKITVDLFGSALFSANSMLENAFDVFEQTQVGPEPIFYLVTSLLTSINTSARSYKIKRLVLDQIRQEVSRRLVQCTKRKGHPPNATQSLTFMDKNAAWMLVMKCLEEKNTECVSKGAQGIIEVEAQTGAAFSG</sequence>
<dbReference type="EMBL" id="JAEACU010000006">
    <property type="protein sequence ID" value="KAH7524956.1"/>
    <property type="molecule type" value="Genomic_DNA"/>
</dbReference>
<evidence type="ECO:0000313" key="2">
    <source>
        <dbReference type="Proteomes" id="UP000813462"/>
    </source>
</evidence>
<name>A0A978VAM1_ZIZJJ</name>
<protein>
    <submittedName>
        <fullName evidence="1">Uncharacterized protein</fullName>
    </submittedName>
</protein>
<comment type="caution">
    <text evidence="1">The sequence shown here is derived from an EMBL/GenBank/DDBJ whole genome shotgun (WGS) entry which is preliminary data.</text>
</comment>
<dbReference type="Proteomes" id="UP000813462">
    <property type="component" value="Unassembled WGS sequence"/>
</dbReference>
<organism evidence="1 2">
    <name type="scientific">Ziziphus jujuba var. spinosa</name>
    <dbReference type="NCBI Taxonomy" id="714518"/>
    <lineage>
        <taxon>Eukaryota</taxon>
        <taxon>Viridiplantae</taxon>
        <taxon>Streptophyta</taxon>
        <taxon>Embryophyta</taxon>
        <taxon>Tracheophyta</taxon>
        <taxon>Spermatophyta</taxon>
        <taxon>Magnoliopsida</taxon>
        <taxon>eudicotyledons</taxon>
        <taxon>Gunneridae</taxon>
        <taxon>Pentapetalae</taxon>
        <taxon>rosids</taxon>
        <taxon>fabids</taxon>
        <taxon>Rosales</taxon>
        <taxon>Rhamnaceae</taxon>
        <taxon>Paliureae</taxon>
        <taxon>Ziziphus</taxon>
    </lineage>
</organism>
<dbReference type="AlphaFoldDB" id="A0A978VAM1"/>
<evidence type="ECO:0000313" key="1">
    <source>
        <dbReference type="EMBL" id="KAH7524956.1"/>
    </source>
</evidence>
<gene>
    <name evidence="1" type="ORF">FEM48_Zijuj06G0174300</name>
</gene>
<reference evidence="1" key="1">
    <citation type="journal article" date="2021" name="Front. Plant Sci.">
        <title>Chromosome-Scale Genome Assembly for Chinese Sour Jujube and Insights Into Its Genome Evolution and Domestication Signature.</title>
        <authorList>
            <person name="Shen L.-Y."/>
            <person name="Luo H."/>
            <person name="Wang X.-L."/>
            <person name="Wang X.-M."/>
            <person name="Qiu X.-J."/>
            <person name="Liu H."/>
            <person name="Zhou S.-S."/>
            <person name="Jia K.-H."/>
            <person name="Nie S."/>
            <person name="Bao Y.-T."/>
            <person name="Zhang R.-G."/>
            <person name="Yun Q.-Z."/>
            <person name="Chai Y.-H."/>
            <person name="Lu J.-Y."/>
            <person name="Li Y."/>
            <person name="Zhao S.-W."/>
            <person name="Mao J.-F."/>
            <person name="Jia S.-G."/>
            <person name="Mao Y.-M."/>
        </authorList>
    </citation>
    <scope>NUCLEOTIDE SEQUENCE</scope>
    <source>
        <strain evidence="1">AT0</strain>
        <tissue evidence="1">Leaf</tissue>
    </source>
</reference>